<dbReference type="GO" id="GO:0016020">
    <property type="term" value="C:membrane"/>
    <property type="evidence" value="ECO:0000318"/>
    <property type="project" value="GO_Central"/>
</dbReference>
<dbReference type="RefSeq" id="XP_030835061.1">
    <property type="nucleotide sequence ID" value="XM_030979201.1"/>
</dbReference>
<comment type="similarity">
    <text evidence="1 13">Belongs to the ATP-dependent AMP-binding enzyme family.</text>
</comment>
<evidence type="ECO:0000313" key="17">
    <source>
        <dbReference type="Proteomes" id="UP000007110"/>
    </source>
</evidence>
<comment type="catalytic activity">
    <reaction evidence="6">
        <text>5-hydroxy-(6E,8Z,11Z,14Z)-eicosatetraenoate + ATP + CoA = 5-hydroxy-(6E,8Z,11Z,14Z)-eicosatetraenoyl-CoA + AMP + diphosphate</text>
        <dbReference type="Rhea" id="RHEA:52108"/>
        <dbReference type="ChEBI" id="CHEBI:30616"/>
        <dbReference type="ChEBI" id="CHEBI:33019"/>
        <dbReference type="ChEBI" id="CHEBI:57287"/>
        <dbReference type="ChEBI" id="CHEBI:65341"/>
        <dbReference type="ChEBI" id="CHEBI:136407"/>
        <dbReference type="ChEBI" id="CHEBI:456215"/>
    </reaction>
    <physiologicalReaction direction="left-to-right" evidence="6">
        <dbReference type="Rhea" id="RHEA:52109"/>
    </physiologicalReaction>
</comment>
<comment type="catalytic activity">
    <reaction evidence="7">
        <text>a long-chain fatty acid + ATP + CoA = a long-chain fatty acyl-CoA + AMP + diphosphate</text>
        <dbReference type="Rhea" id="RHEA:15421"/>
        <dbReference type="ChEBI" id="CHEBI:30616"/>
        <dbReference type="ChEBI" id="CHEBI:33019"/>
        <dbReference type="ChEBI" id="CHEBI:57287"/>
        <dbReference type="ChEBI" id="CHEBI:57560"/>
        <dbReference type="ChEBI" id="CHEBI:83139"/>
        <dbReference type="ChEBI" id="CHEBI:456215"/>
        <dbReference type="EC" id="6.2.1.3"/>
    </reaction>
    <physiologicalReaction direction="left-to-right" evidence="7">
        <dbReference type="Rhea" id="RHEA:15422"/>
    </physiologicalReaction>
</comment>
<dbReference type="FunCoup" id="A0A7M7NDX3">
    <property type="interactions" value="1427"/>
</dbReference>
<comment type="catalytic activity">
    <reaction evidence="9">
        <text>15-hydroxy-(5Z,8Z,11Z,13E)-eicosatetraenoate + ATP + CoA = 15-hydroxy-(5Z,8Z,11Z,13E)-eicosatetraenoyl-CoA + AMP + diphosphate</text>
        <dbReference type="Rhea" id="RHEA:52116"/>
        <dbReference type="ChEBI" id="CHEBI:30616"/>
        <dbReference type="ChEBI" id="CHEBI:33019"/>
        <dbReference type="ChEBI" id="CHEBI:57287"/>
        <dbReference type="ChEBI" id="CHEBI:78832"/>
        <dbReference type="ChEBI" id="CHEBI:136409"/>
        <dbReference type="ChEBI" id="CHEBI:456215"/>
    </reaction>
    <physiologicalReaction direction="left-to-right" evidence="9">
        <dbReference type="Rhea" id="RHEA:52117"/>
    </physiologicalReaction>
</comment>
<evidence type="ECO:0000256" key="6">
    <source>
        <dbReference type="ARBA" id="ARBA00024469"/>
    </source>
</evidence>
<dbReference type="Gene3D" id="3.40.50.12780">
    <property type="entry name" value="N-terminal domain of ligase-like"/>
    <property type="match status" value="1"/>
</dbReference>
<evidence type="ECO:0000256" key="1">
    <source>
        <dbReference type="ARBA" id="ARBA00006432"/>
    </source>
</evidence>
<reference evidence="17" key="1">
    <citation type="submission" date="2015-02" db="EMBL/GenBank/DDBJ databases">
        <title>Genome sequencing for Strongylocentrotus purpuratus.</title>
        <authorList>
            <person name="Murali S."/>
            <person name="Liu Y."/>
            <person name="Vee V."/>
            <person name="English A."/>
            <person name="Wang M."/>
            <person name="Skinner E."/>
            <person name="Han Y."/>
            <person name="Muzny D.M."/>
            <person name="Worley K.C."/>
            <person name="Gibbs R.A."/>
        </authorList>
    </citation>
    <scope>NUCLEOTIDE SEQUENCE</scope>
</reference>
<evidence type="ECO:0000256" key="4">
    <source>
        <dbReference type="ARBA" id="ARBA00022832"/>
    </source>
</evidence>
<evidence type="ECO:0000256" key="14">
    <source>
        <dbReference type="SAM" id="MobiDB-lite"/>
    </source>
</evidence>
<dbReference type="SUPFAM" id="SSF56801">
    <property type="entry name" value="Acetyl-CoA synthetase-like"/>
    <property type="match status" value="1"/>
</dbReference>
<dbReference type="Proteomes" id="UP000007110">
    <property type="component" value="Unassembled WGS sequence"/>
</dbReference>
<dbReference type="GO" id="GO:0005524">
    <property type="term" value="F:ATP binding"/>
    <property type="evidence" value="ECO:0007669"/>
    <property type="project" value="UniProtKB-KW"/>
</dbReference>
<dbReference type="KEGG" id="spu:753112"/>
<dbReference type="OMA" id="VPRVWQK"/>
<dbReference type="InterPro" id="IPR045311">
    <property type="entry name" value="LC-FACS_euk"/>
</dbReference>
<dbReference type="PROSITE" id="PS00455">
    <property type="entry name" value="AMP_BINDING"/>
    <property type="match status" value="1"/>
</dbReference>
<comment type="catalytic activity">
    <reaction evidence="10">
        <text>(5Z,8Z,11Z,14Z)-eicosatetraenoate + ATP + CoA = (5Z,8Z,11Z,14Z)-eicosatetraenoyl-CoA + AMP + diphosphate</text>
        <dbReference type="Rhea" id="RHEA:19713"/>
        <dbReference type="ChEBI" id="CHEBI:30616"/>
        <dbReference type="ChEBI" id="CHEBI:32395"/>
        <dbReference type="ChEBI" id="CHEBI:33019"/>
        <dbReference type="ChEBI" id="CHEBI:57287"/>
        <dbReference type="ChEBI" id="CHEBI:57368"/>
        <dbReference type="ChEBI" id="CHEBI:456215"/>
        <dbReference type="EC" id="6.2.1.15"/>
    </reaction>
    <physiologicalReaction direction="left-to-right" evidence="10">
        <dbReference type="Rhea" id="RHEA:19714"/>
    </physiologicalReaction>
</comment>
<dbReference type="EnsemblMetazoa" id="XM_030979201">
    <property type="protein sequence ID" value="XP_030835061"/>
    <property type="gene ID" value="LOC753112"/>
</dbReference>
<comment type="function">
    <text evidence="13">Catalyzes the conversion of long-chain fatty acids to their active form acyl-CoAs for both synthesis of cellular lipids, and degradation via beta-oxidation.</text>
</comment>
<dbReference type="PANTHER" id="PTHR43272">
    <property type="entry name" value="LONG-CHAIN-FATTY-ACID--COA LIGASE"/>
    <property type="match status" value="1"/>
</dbReference>
<feature type="region of interest" description="Disordered" evidence="14">
    <location>
        <begin position="23"/>
        <end position="45"/>
    </location>
</feature>
<dbReference type="Pfam" id="PF00501">
    <property type="entry name" value="AMP-binding"/>
    <property type="match status" value="1"/>
</dbReference>
<evidence type="ECO:0000256" key="13">
    <source>
        <dbReference type="RuleBase" id="RU369030"/>
    </source>
</evidence>
<comment type="catalytic activity">
    <reaction evidence="11">
        <text>(E)-hexadec-2-enoate + ATP + CoA = (2E)-hexadecenoyl-CoA + AMP + diphosphate</text>
        <dbReference type="Rhea" id="RHEA:36139"/>
        <dbReference type="ChEBI" id="CHEBI:30616"/>
        <dbReference type="ChEBI" id="CHEBI:33019"/>
        <dbReference type="ChEBI" id="CHEBI:57287"/>
        <dbReference type="ChEBI" id="CHEBI:61526"/>
        <dbReference type="ChEBI" id="CHEBI:72745"/>
        <dbReference type="ChEBI" id="CHEBI:456215"/>
    </reaction>
    <physiologicalReaction direction="left-to-right" evidence="11">
        <dbReference type="Rhea" id="RHEA:36140"/>
    </physiologicalReaction>
</comment>
<comment type="catalytic activity">
    <reaction evidence="12">
        <text>hexadecanoate + ATP + CoA = hexadecanoyl-CoA + AMP + diphosphate</text>
        <dbReference type="Rhea" id="RHEA:30751"/>
        <dbReference type="ChEBI" id="CHEBI:7896"/>
        <dbReference type="ChEBI" id="CHEBI:30616"/>
        <dbReference type="ChEBI" id="CHEBI:33019"/>
        <dbReference type="ChEBI" id="CHEBI:57287"/>
        <dbReference type="ChEBI" id="CHEBI:57379"/>
        <dbReference type="ChEBI" id="CHEBI:456215"/>
    </reaction>
    <physiologicalReaction direction="left-to-right" evidence="12">
        <dbReference type="Rhea" id="RHEA:30752"/>
    </physiologicalReaction>
</comment>
<evidence type="ECO:0000259" key="15">
    <source>
        <dbReference type="Pfam" id="PF00501"/>
    </source>
</evidence>
<keyword evidence="5 13" id="KW-0067">ATP-binding</keyword>
<keyword evidence="13" id="KW-0443">Lipid metabolism</keyword>
<comment type="catalytic activity">
    <reaction evidence="8">
        <text>12-hydroxy-(5Z,8Z,10E,14Z)-eicosatetraenoate + ATP + CoA = 12-hydroxy-(5Z,8Z,10E,14Z)-eicosatetraenoyl-CoA + AMP + diphosphate</text>
        <dbReference type="Rhea" id="RHEA:52112"/>
        <dbReference type="ChEBI" id="CHEBI:30616"/>
        <dbReference type="ChEBI" id="CHEBI:33019"/>
        <dbReference type="ChEBI" id="CHEBI:57287"/>
        <dbReference type="ChEBI" id="CHEBI:90718"/>
        <dbReference type="ChEBI" id="CHEBI:136408"/>
        <dbReference type="ChEBI" id="CHEBI:456215"/>
    </reaction>
    <physiologicalReaction direction="left-to-right" evidence="8">
        <dbReference type="Rhea" id="RHEA:52113"/>
    </physiologicalReaction>
</comment>
<dbReference type="OrthoDB" id="1700726at2759"/>
<keyword evidence="17" id="KW-1185">Reference proteome</keyword>
<dbReference type="InterPro" id="IPR000873">
    <property type="entry name" value="AMP-dep_synth/lig_dom"/>
</dbReference>
<evidence type="ECO:0000256" key="10">
    <source>
        <dbReference type="ARBA" id="ARBA00024548"/>
    </source>
</evidence>
<evidence type="ECO:0000256" key="5">
    <source>
        <dbReference type="ARBA" id="ARBA00022840"/>
    </source>
</evidence>
<dbReference type="CDD" id="cd05927">
    <property type="entry name" value="LC-FACS_euk"/>
    <property type="match status" value="1"/>
</dbReference>
<dbReference type="InParanoid" id="A0A7M7NDX3"/>
<name>A0A7M7NDX3_STRPU</name>
<evidence type="ECO:0000256" key="3">
    <source>
        <dbReference type="ARBA" id="ARBA00022741"/>
    </source>
</evidence>
<dbReference type="GO" id="GO:0047676">
    <property type="term" value="F:arachidonate-CoA ligase activity"/>
    <property type="evidence" value="ECO:0007669"/>
    <property type="project" value="UniProtKB-EC"/>
</dbReference>
<keyword evidence="3 13" id="KW-0547">Nucleotide-binding</keyword>
<sequence>MKIELITITITRIAPTALPTAVAMEPEGTPAEVDAGEEEEGEEGIHISPKIEHRGKECIFDQLIDDHANTAYEAFLRGEKVSNDGPCLGWRPSGSEPYSWMSYSEVRKRAQCFGSALLEKGFFPSNESKIGIFSQNRPDWVISDLGCSSYSMISVPLYSTLGPDGYEYIINLTEMKLIVVDTMDKVNSLLDQCSKLPTIKHVIVMERPITAEITEKAWKMDVDVVTFEDFVAVGERKMKDPVPCKPDDVAVIRFTSGTTGTPKGAMISHANIATSLTSLYIASKTAFSYKPGSRYISYLPLAHGLEHSAQALLFHFGCSIGFFRGDLKELLDDMQELKPDAFAIVPRLANKLFDKIILKVNIASYLKRSLFSWAFNAKKHEVDKGIFRNNTWYDTFVFGKIQALLGGRVQWMVTGSAPISDQVMTFLRVVFGCTVTEAYGQTEATCASTFTLPNETASEHVGSPLTNVMIKLVDVEEMGYLASQDKGEICMKGPGVFKGYYKNKEKTDETIDSDGWLHSGDIGEWLPNGALKIIDRKKNIYKLSQGEYVAPEKIENVIMRSSLVAQAFVYGESLKSYNIAVIAPEEEELKRFAENNAINGTVEELCENETVRMAIREDVDKKCVAANLCGFEKVKEYILHPEPFSVENGLLTPTFKNKRAAIKAKFKEEIDHLYSNLN</sequence>
<dbReference type="GO" id="GO:0005783">
    <property type="term" value="C:endoplasmic reticulum"/>
    <property type="evidence" value="ECO:0000318"/>
    <property type="project" value="GO_Central"/>
</dbReference>
<dbReference type="AlphaFoldDB" id="A0A7M7NDX3"/>
<evidence type="ECO:0000256" key="11">
    <source>
        <dbReference type="ARBA" id="ARBA00024565"/>
    </source>
</evidence>
<feature type="domain" description="AMP-dependent synthetase/ligase" evidence="15">
    <location>
        <begin position="97"/>
        <end position="501"/>
    </location>
</feature>
<evidence type="ECO:0000256" key="9">
    <source>
        <dbReference type="ARBA" id="ARBA00024532"/>
    </source>
</evidence>
<accession>A0A7M7NDX3</accession>
<evidence type="ECO:0000256" key="2">
    <source>
        <dbReference type="ARBA" id="ARBA00022598"/>
    </source>
</evidence>
<dbReference type="GeneID" id="753112"/>
<dbReference type="InterPro" id="IPR042099">
    <property type="entry name" value="ANL_N_sf"/>
</dbReference>
<keyword evidence="2 13" id="KW-0436">Ligase</keyword>
<evidence type="ECO:0000256" key="12">
    <source>
        <dbReference type="ARBA" id="ARBA00049139"/>
    </source>
</evidence>
<evidence type="ECO:0000313" key="16">
    <source>
        <dbReference type="EnsemblMetazoa" id="XP_030835061"/>
    </source>
</evidence>
<keyword evidence="4 13" id="KW-0276">Fatty acid metabolism</keyword>
<dbReference type="PANTHER" id="PTHR43272:SF107">
    <property type="entry name" value="LONG-CHAIN-FATTY-ACID--COA LIGASE 5"/>
    <property type="match status" value="1"/>
</dbReference>
<proteinExistence type="inferred from homology"/>
<protein>
    <recommendedName>
        <fullName evidence="13">Long-chain-fatty-acid--CoA ligase</fullName>
        <ecNumber evidence="13">6.2.1.3</ecNumber>
    </recommendedName>
</protein>
<reference evidence="16" key="2">
    <citation type="submission" date="2021-01" db="UniProtKB">
        <authorList>
            <consortium name="EnsemblMetazoa"/>
        </authorList>
    </citation>
    <scope>IDENTIFICATION</scope>
</reference>
<evidence type="ECO:0000256" key="7">
    <source>
        <dbReference type="ARBA" id="ARBA00024484"/>
    </source>
</evidence>
<organism evidence="16 17">
    <name type="scientific">Strongylocentrotus purpuratus</name>
    <name type="common">Purple sea urchin</name>
    <dbReference type="NCBI Taxonomy" id="7668"/>
    <lineage>
        <taxon>Eukaryota</taxon>
        <taxon>Metazoa</taxon>
        <taxon>Echinodermata</taxon>
        <taxon>Eleutherozoa</taxon>
        <taxon>Echinozoa</taxon>
        <taxon>Echinoidea</taxon>
        <taxon>Euechinoidea</taxon>
        <taxon>Echinacea</taxon>
        <taxon>Camarodonta</taxon>
        <taxon>Echinidea</taxon>
        <taxon>Strongylocentrotidae</taxon>
        <taxon>Strongylocentrotus</taxon>
    </lineage>
</organism>
<dbReference type="EC" id="6.2.1.3" evidence="13"/>
<dbReference type="InterPro" id="IPR020845">
    <property type="entry name" value="AMP-binding_CS"/>
</dbReference>
<dbReference type="GO" id="GO:0004467">
    <property type="term" value="F:long-chain fatty acid-CoA ligase activity"/>
    <property type="evidence" value="ECO:0000318"/>
    <property type="project" value="GO_Central"/>
</dbReference>
<evidence type="ECO:0000256" key="8">
    <source>
        <dbReference type="ARBA" id="ARBA00024495"/>
    </source>
</evidence>